<feature type="region of interest" description="Disordered" evidence="1">
    <location>
        <begin position="176"/>
        <end position="204"/>
    </location>
</feature>
<dbReference type="AlphaFoldDB" id="A0A6G1IS99"/>
<evidence type="ECO:0000313" key="3">
    <source>
        <dbReference type="Proteomes" id="UP000799291"/>
    </source>
</evidence>
<reference evidence="2" key="1">
    <citation type="journal article" date="2020" name="Stud. Mycol.">
        <title>101 Dothideomycetes genomes: a test case for predicting lifestyles and emergence of pathogens.</title>
        <authorList>
            <person name="Haridas S."/>
            <person name="Albert R."/>
            <person name="Binder M."/>
            <person name="Bloem J."/>
            <person name="Labutti K."/>
            <person name="Salamov A."/>
            <person name="Andreopoulos B."/>
            <person name="Baker S."/>
            <person name="Barry K."/>
            <person name="Bills G."/>
            <person name="Bluhm B."/>
            <person name="Cannon C."/>
            <person name="Castanera R."/>
            <person name="Culley D."/>
            <person name="Daum C."/>
            <person name="Ezra D."/>
            <person name="Gonzalez J."/>
            <person name="Henrissat B."/>
            <person name="Kuo A."/>
            <person name="Liang C."/>
            <person name="Lipzen A."/>
            <person name="Lutzoni F."/>
            <person name="Magnuson J."/>
            <person name="Mondo S."/>
            <person name="Nolan M."/>
            <person name="Ohm R."/>
            <person name="Pangilinan J."/>
            <person name="Park H.-J."/>
            <person name="Ramirez L."/>
            <person name="Alfaro M."/>
            <person name="Sun H."/>
            <person name="Tritt A."/>
            <person name="Yoshinaga Y."/>
            <person name="Zwiers L.-H."/>
            <person name="Turgeon B."/>
            <person name="Goodwin S."/>
            <person name="Spatafora J."/>
            <person name="Crous P."/>
            <person name="Grigoriev I."/>
        </authorList>
    </citation>
    <scope>NUCLEOTIDE SEQUENCE</scope>
    <source>
        <strain evidence="2">CBS 122367</strain>
    </source>
</reference>
<organism evidence="2 3">
    <name type="scientific">Lentithecium fluviatile CBS 122367</name>
    <dbReference type="NCBI Taxonomy" id="1168545"/>
    <lineage>
        <taxon>Eukaryota</taxon>
        <taxon>Fungi</taxon>
        <taxon>Dikarya</taxon>
        <taxon>Ascomycota</taxon>
        <taxon>Pezizomycotina</taxon>
        <taxon>Dothideomycetes</taxon>
        <taxon>Pleosporomycetidae</taxon>
        <taxon>Pleosporales</taxon>
        <taxon>Massarineae</taxon>
        <taxon>Lentitheciaceae</taxon>
        <taxon>Lentithecium</taxon>
    </lineage>
</organism>
<evidence type="ECO:0000256" key="1">
    <source>
        <dbReference type="SAM" id="MobiDB-lite"/>
    </source>
</evidence>
<evidence type="ECO:0000313" key="2">
    <source>
        <dbReference type="EMBL" id="KAF2681126.1"/>
    </source>
</evidence>
<sequence length="265" mass="29203">MAGDVSLRRFPVARCPLPVACCVWSAVPRLRRVPTGGPIMMPWVRRDLIVRVAVLGIFCSLPLHLAAAPCEHSDVAPFPLCFKMLNILRAFGPRRFVDCRRINCNAGTLWGHGMICHGFFRLPQIVRRSLGQHREHAHRSANKAQSIFPITLGVPPITTPHVKGPPLLSLFHYPRSRIPTHPRPPRNLTHGSPPRSARNAPRLHVDGTCQPPALDIPTGLAHVRSAHTCSMSPACLSAPTQAVKLKCRPRLSDRQLTDSRRGAAA</sequence>
<proteinExistence type="predicted"/>
<protein>
    <submittedName>
        <fullName evidence="2">Uncharacterized protein</fullName>
    </submittedName>
</protein>
<dbReference type="EMBL" id="MU005593">
    <property type="protein sequence ID" value="KAF2681126.1"/>
    <property type="molecule type" value="Genomic_DNA"/>
</dbReference>
<accession>A0A6G1IS99</accession>
<name>A0A6G1IS99_9PLEO</name>
<keyword evidence="3" id="KW-1185">Reference proteome</keyword>
<dbReference type="Proteomes" id="UP000799291">
    <property type="component" value="Unassembled WGS sequence"/>
</dbReference>
<gene>
    <name evidence="2" type="ORF">K458DRAFT_457730</name>
</gene>